<dbReference type="InterPro" id="IPR006091">
    <property type="entry name" value="Acyl-CoA_Oxase/DH_mid-dom"/>
</dbReference>
<comment type="catalytic activity">
    <reaction evidence="6">
        <text>a 2,3-saturated acyl-CoA + A = a 2,3-dehydroacyl-CoA + AH2</text>
        <dbReference type="Rhea" id="RHEA:48608"/>
        <dbReference type="ChEBI" id="CHEBI:13193"/>
        <dbReference type="ChEBI" id="CHEBI:17499"/>
        <dbReference type="ChEBI" id="CHEBI:60015"/>
        <dbReference type="ChEBI" id="CHEBI:65111"/>
    </reaction>
</comment>
<evidence type="ECO:0000256" key="8">
    <source>
        <dbReference type="RuleBase" id="RU362125"/>
    </source>
</evidence>
<dbReference type="InterPro" id="IPR009100">
    <property type="entry name" value="AcylCoA_DH/oxidase_NM_dom_sf"/>
</dbReference>
<evidence type="ECO:0000256" key="7">
    <source>
        <dbReference type="ARBA" id="ARBA00067585"/>
    </source>
</evidence>
<dbReference type="InterPro" id="IPR009075">
    <property type="entry name" value="AcylCo_DH/oxidase_C"/>
</dbReference>
<evidence type="ECO:0000259" key="9">
    <source>
        <dbReference type="Pfam" id="PF00441"/>
    </source>
</evidence>
<evidence type="ECO:0000256" key="6">
    <source>
        <dbReference type="ARBA" id="ARBA00052546"/>
    </source>
</evidence>
<protein>
    <recommendedName>
        <fullName evidence="7">Acyl-CoA dehydrogenase</fullName>
    </recommendedName>
</protein>
<dbReference type="SUPFAM" id="SSF56645">
    <property type="entry name" value="Acyl-CoA dehydrogenase NM domain-like"/>
    <property type="match status" value="1"/>
</dbReference>
<dbReference type="EMBL" id="JADKPV010000001">
    <property type="protein sequence ID" value="MBF4500917.1"/>
    <property type="molecule type" value="Genomic_DNA"/>
</dbReference>
<dbReference type="InterPro" id="IPR013786">
    <property type="entry name" value="AcylCoA_DH/ox_N"/>
</dbReference>
<dbReference type="PANTHER" id="PTHR43884">
    <property type="entry name" value="ACYL-COA DEHYDROGENASE"/>
    <property type="match status" value="1"/>
</dbReference>
<dbReference type="PROSITE" id="PS00072">
    <property type="entry name" value="ACYL_COA_DH_1"/>
    <property type="match status" value="1"/>
</dbReference>
<feature type="domain" description="Acyl-CoA oxidase/dehydrogenase middle" evidence="10">
    <location>
        <begin position="122"/>
        <end position="216"/>
    </location>
</feature>
<evidence type="ECO:0000256" key="2">
    <source>
        <dbReference type="ARBA" id="ARBA00009347"/>
    </source>
</evidence>
<evidence type="ECO:0000259" key="11">
    <source>
        <dbReference type="Pfam" id="PF02771"/>
    </source>
</evidence>
<dbReference type="Proteomes" id="UP000622653">
    <property type="component" value="Unassembled WGS sequence"/>
</dbReference>
<dbReference type="Gene3D" id="1.10.540.10">
    <property type="entry name" value="Acyl-CoA dehydrogenase/oxidase, N-terminal domain"/>
    <property type="match status" value="1"/>
</dbReference>
<keyword evidence="5 8" id="KW-0560">Oxidoreductase</keyword>
<dbReference type="Gene3D" id="1.20.140.10">
    <property type="entry name" value="Butyryl-CoA Dehydrogenase, subunit A, domain 3"/>
    <property type="match status" value="1"/>
</dbReference>
<dbReference type="FunFam" id="2.40.110.10:FF:000001">
    <property type="entry name" value="Acyl-CoA dehydrogenase, mitochondrial"/>
    <property type="match status" value="1"/>
</dbReference>
<dbReference type="PROSITE" id="PS00073">
    <property type="entry name" value="ACYL_COA_DH_2"/>
    <property type="match status" value="1"/>
</dbReference>
<proteinExistence type="inferred from homology"/>
<accession>A0A8J7KBZ6</accession>
<comment type="caution">
    <text evidence="12">The sequence shown here is derived from an EMBL/GenBank/DDBJ whole genome shotgun (WGS) entry which is preliminary data.</text>
</comment>
<dbReference type="RefSeq" id="WP_194562327.1">
    <property type="nucleotide sequence ID" value="NZ_JADKPV010000001.1"/>
</dbReference>
<dbReference type="InterPro" id="IPR006089">
    <property type="entry name" value="Acyl-CoA_DH_CS"/>
</dbReference>
<dbReference type="Pfam" id="PF00441">
    <property type="entry name" value="Acyl-CoA_dh_1"/>
    <property type="match status" value="1"/>
</dbReference>
<reference evidence="12" key="1">
    <citation type="submission" date="2020-11" db="EMBL/GenBank/DDBJ databases">
        <title>Multidrug resistant novel bacterium Savagea serpentis sp. nov., isolated from the scats of a vine snake (Ahaetulla nasuta).</title>
        <authorList>
            <person name="Venkata Ramana V."/>
            <person name="Vikas Patil S."/>
            <person name="Yogita Lugani V."/>
        </authorList>
    </citation>
    <scope>NUCLEOTIDE SEQUENCE</scope>
    <source>
        <strain evidence="12">SN6</strain>
    </source>
</reference>
<evidence type="ECO:0000256" key="3">
    <source>
        <dbReference type="ARBA" id="ARBA00022630"/>
    </source>
</evidence>
<gene>
    <name evidence="12" type="ORF">IRY55_06010</name>
</gene>
<dbReference type="InterPro" id="IPR046373">
    <property type="entry name" value="Acyl-CoA_Oxase/DH_mid-dom_sf"/>
</dbReference>
<dbReference type="Pfam" id="PF02770">
    <property type="entry name" value="Acyl-CoA_dh_M"/>
    <property type="match status" value="1"/>
</dbReference>
<sequence length="382" mass="42259">MNFDLTDEQLEIRRMVKEYSEEVLKPLAVELDEENRFPTETIPQLAELGLMGIAYPEEDGGVGADAITEAIAVEEITRACAATGSILTAHYLGIDSLYLGCTSREQRDKFLVPGCRGNYLFAFGLTEPSGGTDVNSMKTTAVQDGDDWVINGSKVFITNAKYADIIVVYAKTDLSKGAHGISAFIVEKGTPGLVYGAGDDKMGIRGARTHELFFENLRVPKENMIGEPHSAFKLAMQVVDRGRIGIAAMAVGLSQAALDETLNYSKERIAFDQPINQFQGLQWMIAEMATDVEMSRLYTYFAASLKDKKGYRLSREAAISKLFTAEASNRVVNKAVQIHGGYGYMKDYVVERLYRDQRILEIFEGTSQVQKMVIASHVIPRD</sequence>
<dbReference type="GO" id="GO:0003995">
    <property type="term" value="F:acyl-CoA dehydrogenase activity"/>
    <property type="evidence" value="ECO:0007669"/>
    <property type="project" value="InterPro"/>
</dbReference>
<feature type="domain" description="Acyl-CoA dehydrogenase/oxidase C-terminal" evidence="9">
    <location>
        <begin position="232"/>
        <end position="378"/>
    </location>
</feature>
<evidence type="ECO:0000313" key="13">
    <source>
        <dbReference type="Proteomes" id="UP000622653"/>
    </source>
</evidence>
<dbReference type="FunFam" id="1.20.140.10:FF:000004">
    <property type="entry name" value="Acyl-CoA dehydrogenase FadE25"/>
    <property type="match status" value="1"/>
</dbReference>
<evidence type="ECO:0000256" key="1">
    <source>
        <dbReference type="ARBA" id="ARBA00001974"/>
    </source>
</evidence>
<keyword evidence="13" id="KW-1185">Reference proteome</keyword>
<dbReference type="AlphaFoldDB" id="A0A8J7KBZ6"/>
<dbReference type="Pfam" id="PF02771">
    <property type="entry name" value="Acyl-CoA_dh_N"/>
    <property type="match status" value="1"/>
</dbReference>
<dbReference type="SUPFAM" id="SSF47203">
    <property type="entry name" value="Acyl-CoA dehydrogenase C-terminal domain-like"/>
    <property type="match status" value="1"/>
</dbReference>
<dbReference type="PIRSF" id="PIRSF016578">
    <property type="entry name" value="HsaA"/>
    <property type="match status" value="1"/>
</dbReference>
<keyword evidence="3 8" id="KW-0285">Flavoprotein</keyword>
<evidence type="ECO:0000256" key="4">
    <source>
        <dbReference type="ARBA" id="ARBA00022827"/>
    </source>
</evidence>
<evidence type="ECO:0000259" key="10">
    <source>
        <dbReference type="Pfam" id="PF02770"/>
    </source>
</evidence>
<dbReference type="InterPro" id="IPR037069">
    <property type="entry name" value="AcylCoA_DH/ox_N_sf"/>
</dbReference>
<dbReference type="Gene3D" id="2.40.110.10">
    <property type="entry name" value="Butyryl-CoA Dehydrogenase, subunit A, domain 2"/>
    <property type="match status" value="1"/>
</dbReference>
<dbReference type="InterPro" id="IPR036250">
    <property type="entry name" value="AcylCo_DH-like_C"/>
</dbReference>
<name>A0A8J7KBZ6_9BACL</name>
<feature type="domain" description="Acyl-CoA dehydrogenase/oxidase N-terminal" evidence="11">
    <location>
        <begin position="6"/>
        <end position="117"/>
    </location>
</feature>
<dbReference type="FunFam" id="1.10.540.10:FF:000002">
    <property type="entry name" value="Acyl-CoA dehydrogenase FadE19"/>
    <property type="match status" value="1"/>
</dbReference>
<evidence type="ECO:0000256" key="5">
    <source>
        <dbReference type="ARBA" id="ARBA00023002"/>
    </source>
</evidence>
<keyword evidence="4 8" id="KW-0274">FAD</keyword>
<comment type="similarity">
    <text evidence="2 8">Belongs to the acyl-CoA dehydrogenase family.</text>
</comment>
<comment type="cofactor">
    <cofactor evidence="1 8">
        <name>FAD</name>
        <dbReference type="ChEBI" id="CHEBI:57692"/>
    </cofactor>
</comment>
<evidence type="ECO:0000313" key="12">
    <source>
        <dbReference type="EMBL" id="MBF4500917.1"/>
    </source>
</evidence>
<dbReference type="GO" id="GO:0050660">
    <property type="term" value="F:flavin adenine dinucleotide binding"/>
    <property type="evidence" value="ECO:0007669"/>
    <property type="project" value="InterPro"/>
</dbReference>
<dbReference type="PANTHER" id="PTHR43884:SF12">
    <property type="entry name" value="ISOVALERYL-COA DEHYDROGENASE, MITOCHONDRIAL-RELATED"/>
    <property type="match status" value="1"/>
</dbReference>
<organism evidence="12 13">
    <name type="scientific">Savagea serpentis</name>
    <dbReference type="NCBI Taxonomy" id="2785297"/>
    <lineage>
        <taxon>Bacteria</taxon>
        <taxon>Bacillati</taxon>
        <taxon>Bacillota</taxon>
        <taxon>Bacilli</taxon>
        <taxon>Bacillales</taxon>
        <taxon>Caryophanaceae</taxon>
        <taxon>Savagea</taxon>
    </lineage>
</organism>